<dbReference type="PANTHER" id="PTHR46825:SF9">
    <property type="entry name" value="BETA-LACTAMASE-RELATED DOMAIN-CONTAINING PROTEIN"/>
    <property type="match status" value="1"/>
</dbReference>
<feature type="domain" description="Beta-lactamase-related" evidence="4">
    <location>
        <begin position="110"/>
        <end position="455"/>
    </location>
</feature>
<dbReference type="RefSeq" id="WP_377355057.1">
    <property type="nucleotide sequence ID" value="NZ_JBHUEY010000001.1"/>
</dbReference>
<feature type="chain" id="PRO_5046126116" evidence="3">
    <location>
        <begin position="25"/>
        <end position="724"/>
    </location>
</feature>
<keyword evidence="2" id="KW-0812">Transmembrane</keyword>
<dbReference type="SUPFAM" id="SSF56601">
    <property type="entry name" value="beta-lactamase/transpeptidase-like"/>
    <property type="match status" value="1"/>
</dbReference>
<gene>
    <name evidence="5" type="ORF">ACFSC0_02455</name>
</gene>
<keyword evidence="5" id="KW-0378">Hydrolase</keyword>
<comment type="caution">
    <text evidence="5">The sequence shown here is derived from an EMBL/GenBank/DDBJ whole genome shotgun (WGS) entry which is preliminary data.</text>
</comment>
<organism evidence="5 6">
    <name type="scientific">Phenylobacterium terrae</name>
    <dbReference type="NCBI Taxonomy" id="2665495"/>
    <lineage>
        <taxon>Bacteria</taxon>
        <taxon>Pseudomonadati</taxon>
        <taxon>Pseudomonadota</taxon>
        <taxon>Alphaproteobacteria</taxon>
        <taxon>Caulobacterales</taxon>
        <taxon>Caulobacteraceae</taxon>
        <taxon>Phenylobacterium</taxon>
    </lineage>
</organism>
<dbReference type="GO" id="GO:0016787">
    <property type="term" value="F:hydrolase activity"/>
    <property type="evidence" value="ECO:0007669"/>
    <property type="project" value="UniProtKB-KW"/>
</dbReference>
<keyword evidence="3" id="KW-0732">Signal</keyword>
<keyword evidence="2" id="KW-0472">Membrane</keyword>
<evidence type="ECO:0000256" key="2">
    <source>
        <dbReference type="SAM" id="Phobius"/>
    </source>
</evidence>
<dbReference type="PANTHER" id="PTHR46825">
    <property type="entry name" value="D-ALANYL-D-ALANINE-CARBOXYPEPTIDASE/ENDOPEPTIDASE AMPH"/>
    <property type="match status" value="1"/>
</dbReference>
<reference evidence="6" key="1">
    <citation type="journal article" date="2019" name="Int. J. Syst. Evol. Microbiol.">
        <title>The Global Catalogue of Microorganisms (GCM) 10K type strain sequencing project: providing services to taxonomists for standard genome sequencing and annotation.</title>
        <authorList>
            <consortium name="The Broad Institute Genomics Platform"/>
            <consortium name="The Broad Institute Genome Sequencing Center for Infectious Disease"/>
            <person name="Wu L."/>
            <person name="Ma J."/>
        </authorList>
    </citation>
    <scope>NUCLEOTIDE SEQUENCE [LARGE SCALE GENOMIC DNA]</scope>
    <source>
        <strain evidence="6">DFY28</strain>
    </source>
</reference>
<feature type="signal peptide" evidence="3">
    <location>
        <begin position="1"/>
        <end position="24"/>
    </location>
</feature>
<accession>A0ABW4N0M4</accession>
<name>A0ABW4N0M4_9CAUL</name>
<dbReference type="EMBL" id="JBHUEY010000001">
    <property type="protein sequence ID" value="MFD1782240.1"/>
    <property type="molecule type" value="Genomic_DNA"/>
</dbReference>
<dbReference type="InterPro" id="IPR012338">
    <property type="entry name" value="Beta-lactam/transpept-like"/>
</dbReference>
<protein>
    <submittedName>
        <fullName evidence="5">Serine hydrolase domain-containing protein</fullName>
        <ecNumber evidence="5">3.-.-.-</ecNumber>
    </submittedName>
</protein>
<keyword evidence="2" id="KW-1133">Transmembrane helix</keyword>
<dbReference type="EC" id="3.-.-.-" evidence="5"/>
<proteinExistence type="predicted"/>
<evidence type="ECO:0000313" key="6">
    <source>
        <dbReference type="Proteomes" id="UP001597237"/>
    </source>
</evidence>
<feature type="compositionally biased region" description="Low complexity" evidence="1">
    <location>
        <begin position="62"/>
        <end position="83"/>
    </location>
</feature>
<dbReference type="InterPro" id="IPR001466">
    <property type="entry name" value="Beta-lactam-related"/>
</dbReference>
<feature type="region of interest" description="Disordered" evidence="1">
    <location>
        <begin position="21"/>
        <end position="83"/>
    </location>
</feature>
<dbReference type="Proteomes" id="UP001597237">
    <property type="component" value="Unassembled WGS sequence"/>
</dbReference>
<feature type="compositionally biased region" description="Pro residues" evidence="1">
    <location>
        <begin position="47"/>
        <end position="61"/>
    </location>
</feature>
<feature type="transmembrane region" description="Helical" evidence="2">
    <location>
        <begin position="581"/>
        <end position="602"/>
    </location>
</feature>
<dbReference type="Gene3D" id="3.40.710.10">
    <property type="entry name" value="DD-peptidase/beta-lactamase superfamily"/>
    <property type="match status" value="1"/>
</dbReference>
<evidence type="ECO:0000256" key="3">
    <source>
        <dbReference type="SAM" id="SignalP"/>
    </source>
</evidence>
<feature type="transmembrane region" description="Helical" evidence="2">
    <location>
        <begin position="698"/>
        <end position="719"/>
    </location>
</feature>
<evidence type="ECO:0000256" key="1">
    <source>
        <dbReference type="SAM" id="MobiDB-lite"/>
    </source>
</evidence>
<keyword evidence="6" id="KW-1185">Reference proteome</keyword>
<evidence type="ECO:0000313" key="5">
    <source>
        <dbReference type="EMBL" id="MFD1782240.1"/>
    </source>
</evidence>
<dbReference type="InterPro" id="IPR050491">
    <property type="entry name" value="AmpC-like"/>
</dbReference>
<evidence type="ECO:0000259" key="4">
    <source>
        <dbReference type="Pfam" id="PF00144"/>
    </source>
</evidence>
<sequence length="724" mass="77152">MRPLATAVFTALFAALSVAPPAPAQPAPDATGPAPAPAAPPVASTPVPNPPAPKAPRPRPAAPAAAPAAGPAPTTAAAGLAPAAPLPTLPTGARLAPGQPIAPAELEAFVDGVVKTAMARDHIAGVTVSVVQNGQLALKKGYGYADLAQGRRVDPDQTLFRIGSISKTFTWIVLMREVEAGRIRLDTPINLYLPQRLRVPDQGFQQEILVRHLMDHSAGFEDRALGHLFEQRPGRERPLLTYLQQERPRRVAPPGARSSYSNYGVGLAGAAASHVSQAPFERLVEERITVPLALTRTTFREPRPSLKDLPAPMAPALAQHVSQAYRWTPTGFAPRSFEYVGHVAPAGSASSTAGDMARYMQMILNGGTLDGAVIYSPRTAQLFQTPLRRTPPGINGWAHGFIQYALPGGYTGYGHDGATLSFMSNMTLVPQLGLGIFVSANTETGARLTQDLADQVVQQFYAPAPPPPRPGSPDLADQAERFAGYYIASRRAHRGLEGFVMLFQSGAQVRVTPDGRLMLSAAGLDAPRLFVPEGDPAQGRFVAVTGEDRLQFAFQDGRATSLQTSSNAALLERAGLMKQPMVLGLLALLTALAAIATLGGILRRMQREHRESAIQGRASLIQNTQALLWLISMGLFGAWVAQTRDIANVVYNWPGATLIIASACALFAALLTVVTLVLVPVIWQGGRRVDSWSPGRKFAFTITTLIYAAFSIVLFNWGALTPWG</sequence>
<feature type="transmembrane region" description="Helical" evidence="2">
    <location>
        <begin position="653"/>
        <end position="686"/>
    </location>
</feature>
<dbReference type="Pfam" id="PF00144">
    <property type="entry name" value="Beta-lactamase"/>
    <property type="match status" value="1"/>
</dbReference>
<feature type="transmembrane region" description="Helical" evidence="2">
    <location>
        <begin position="623"/>
        <end position="641"/>
    </location>
</feature>